<gene>
    <name evidence="1" type="ORF">CARN3_0770</name>
</gene>
<organism evidence="1">
    <name type="scientific">mine drainage metagenome</name>
    <dbReference type="NCBI Taxonomy" id="410659"/>
    <lineage>
        <taxon>unclassified sequences</taxon>
        <taxon>metagenomes</taxon>
        <taxon>ecological metagenomes</taxon>
    </lineage>
</organism>
<accession>E6PY06</accession>
<evidence type="ECO:0000313" key="1">
    <source>
        <dbReference type="EMBL" id="CBH99815.1"/>
    </source>
</evidence>
<dbReference type="EMBL" id="CABN01000054">
    <property type="protein sequence ID" value="CBH99815.1"/>
    <property type="molecule type" value="Genomic_DNA"/>
</dbReference>
<dbReference type="Pfam" id="PF11848">
    <property type="entry name" value="DUF3368"/>
    <property type="match status" value="1"/>
</dbReference>
<proteinExistence type="predicted"/>
<evidence type="ECO:0008006" key="2">
    <source>
        <dbReference type="Google" id="ProtNLM"/>
    </source>
</evidence>
<name>E6PY06_9ZZZZ</name>
<protein>
    <recommendedName>
        <fullName evidence="2">PIN domain-containing protein</fullName>
    </recommendedName>
</protein>
<dbReference type="AlphaFoldDB" id="E6PY06"/>
<sequence length="147" mass="16111">MSAECIISDAVSRESLFLRAQTSGSPAESIDLSPLLSEGILKVCQADTPQEEALYVQLASDLDDGEALSLAISVTRGYGFATDDRKAARLAKSLGLVKIYTTPDIVSSCSDIDYREVLMAIEFRARFYPGADHPLYPWWMKEKAIVS</sequence>
<dbReference type="InterPro" id="IPR021799">
    <property type="entry name" value="PIN-like_prokaryotic"/>
</dbReference>
<reference evidence="1" key="1">
    <citation type="submission" date="2009-10" db="EMBL/GenBank/DDBJ databases">
        <title>Diversity of trophic interactions inside an arsenic-rich microbial ecosystem.</title>
        <authorList>
            <person name="Bertin P.N."/>
            <person name="Heinrich-Salmeron A."/>
            <person name="Pelletier E."/>
            <person name="Goulhen-Chollet F."/>
            <person name="Arsene-Ploetze F."/>
            <person name="Gallien S."/>
            <person name="Calteau A."/>
            <person name="Vallenet D."/>
            <person name="Casiot C."/>
            <person name="Chane-Woon-Ming B."/>
            <person name="Giloteaux L."/>
            <person name="Barakat M."/>
            <person name="Bonnefoy V."/>
            <person name="Bruneel O."/>
            <person name="Chandler M."/>
            <person name="Cleiss J."/>
            <person name="Duran R."/>
            <person name="Elbaz-Poulichet F."/>
            <person name="Fonknechten N."/>
            <person name="Lauga B."/>
            <person name="Mornico D."/>
            <person name="Ortet P."/>
            <person name="Schaeffer C."/>
            <person name="Siguier P."/>
            <person name="Alexander Thil Smith A."/>
            <person name="Van Dorsselaer A."/>
            <person name="Weissenbach J."/>
            <person name="Medigue C."/>
            <person name="Le Paslier D."/>
        </authorList>
    </citation>
    <scope>NUCLEOTIDE SEQUENCE</scope>
</reference>
<comment type="caution">
    <text evidence="1">The sequence shown here is derived from an EMBL/GenBank/DDBJ whole genome shotgun (WGS) entry which is preliminary data.</text>
</comment>